<keyword evidence="5" id="KW-1185">Reference proteome</keyword>
<feature type="region of interest" description="Disordered" evidence="2">
    <location>
        <begin position="801"/>
        <end position="876"/>
    </location>
</feature>
<dbReference type="SUPFAM" id="SSF48350">
    <property type="entry name" value="GTPase activation domain, GAP"/>
    <property type="match status" value="1"/>
</dbReference>
<feature type="compositionally biased region" description="Polar residues" evidence="2">
    <location>
        <begin position="1069"/>
        <end position="1079"/>
    </location>
</feature>
<feature type="compositionally biased region" description="Polar residues" evidence="2">
    <location>
        <begin position="510"/>
        <end position="521"/>
    </location>
</feature>
<evidence type="ECO:0000313" key="4">
    <source>
        <dbReference type="EMBL" id="RKU44986.1"/>
    </source>
</evidence>
<feature type="region of interest" description="Disordered" evidence="2">
    <location>
        <begin position="18"/>
        <end position="37"/>
    </location>
</feature>
<comment type="caution">
    <text evidence="4">The sequence shown here is derived from an EMBL/GenBank/DDBJ whole genome shotgun (WGS) entry which is preliminary data.</text>
</comment>
<feature type="compositionally biased region" description="Polar residues" evidence="2">
    <location>
        <begin position="801"/>
        <end position="810"/>
    </location>
</feature>
<feature type="region of interest" description="Disordered" evidence="2">
    <location>
        <begin position="1268"/>
        <end position="1312"/>
    </location>
</feature>
<feature type="coiled-coil region" evidence="1">
    <location>
        <begin position="1167"/>
        <end position="1224"/>
    </location>
</feature>
<dbReference type="CDD" id="cd00159">
    <property type="entry name" value="RhoGAP"/>
    <property type="match status" value="1"/>
</dbReference>
<reference evidence="4 5" key="1">
    <citation type="submission" date="2018-08" db="EMBL/GenBank/DDBJ databases">
        <title>Draft genome of the lignicolous fungus Coniochaeta pulveracea.</title>
        <authorList>
            <person name="Borstlap C.J."/>
            <person name="De Witt R.N."/>
            <person name="Botha A."/>
            <person name="Volschenk H."/>
        </authorList>
    </citation>
    <scope>NUCLEOTIDE SEQUENCE [LARGE SCALE GENOMIC DNA]</scope>
    <source>
        <strain evidence="4 5">CAB683</strain>
    </source>
</reference>
<dbReference type="SMART" id="SM00324">
    <property type="entry name" value="RhoGAP"/>
    <property type="match status" value="1"/>
</dbReference>
<gene>
    <name evidence="4" type="ORF">DL546_007501</name>
</gene>
<accession>A0A420YAU3</accession>
<feature type="region of interest" description="Disordered" evidence="2">
    <location>
        <begin position="986"/>
        <end position="1079"/>
    </location>
</feature>
<dbReference type="Proteomes" id="UP000275385">
    <property type="component" value="Unassembled WGS sequence"/>
</dbReference>
<evidence type="ECO:0000259" key="3">
    <source>
        <dbReference type="PROSITE" id="PS50238"/>
    </source>
</evidence>
<feature type="compositionally biased region" description="Polar residues" evidence="2">
    <location>
        <begin position="997"/>
        <end position="1009"/>
    </location>
</feature>
<evidence type="ECO:0000313" key="5">
    <source>
        <dbReference type="Proteomes" id="UP000275385"/>
    </source>
</evidence>
<feature type="compositionally biased region" description="Basic and acidic residues" evidence="2">
    <location>
        <begin position="600"/>
        <end position="609"/>
    </location>
</feature>
<feature type="region of interest" description="Disordered" evidence="2">
    <location>
        <begin position="448"/>
        <end position="497"/>
    </location>
</feature>
<feature type="compositionally biased region" description="Basic and acidic residues" evidence="2">
    <location>
        <begin position="462"/>
        <end position="475"/>
    </location>
</feature>
<feature type="compositionally biased region" description="Polar residues" evidence="2">
    <location>
        <begin position="744"/>
        <end position="756"/>
    </location>
</feature>
<feature type="compositionally biased region" description="Polar residues" evidence="2">
    <location>
        <begin position="853"/>
        <end position="863"/>
    </location>
</feature>
<dbReference type="PROSITE" id="PS50238">
    <property type="entry name" value="RHOGAP"/>
    <property type="match status" value="1"/>
</dbReference>
<dbReference type="InterPro" id="IPR008936">
    <property type="entry name" value="Rho_GTPase_activation_prot"/>
</dbReference>
<evidence type="ECO:0000256" key="1">
    <source>
        <dbReference type="SAM" id="Coils"/>
    </source>
</evidence>
<name>A0A420YAU3_9PEZI</name>
<proteinExistence type="predicted"/>
<dbReference type="InterPro" id="IPR000198">
    <property type="entry name" value="RhoGAP_dom"/>
</dbReference>
<keyword evidence="1" id="KW-0175">Coiled coil</keyword>
<feature type="compositionally biased region" description="Polar residues" evidence="2">
    <location>
        <begin position="828"/>
        <end position="847"/>
    </location>
</feature>
<protein>
    <recommendedName>
        <fullName evidence="3">Rho-GAP domain-containing protein</fullName>
    </recommendedName>
</protein>
<feature type="domain" description="Rho-GAP" evidence="3">
    <location>
        <begin position="159"/>
        <end position="423"/>
    </location>
</feature>
<sequence>MQVDPKMAAMADTLPTANSRRVNQSSATWTTSSGGMGTMQYDAEDSEDRSPFVDEYNRLAEKYGLRPIVPDQDCPVYQPDHRSVSHQPQQRRSWFSRHFRRDTSTGTRVSSSPVARPVRKLSSRRSLSELAAQFMHPKRDGFKDENLQTLVRLCGQSKLYLPSDYAPASLVLPTCLRATAQFLVQHGTNTRGIFHIPGSTKTIQRIYDYYCPASQDEADKIDGTVSSPNLPPHLEASVHDVAGTFKRFLAGLPGGILGSLSLFDALVAIHSQLIPEPEFTRTKQSKLRARLLALAIGTLKSQYRRELICAVFGLLCLIGRTAERAPREDEQGRPLPTSDLMGYRALGQVFGSLLVGDLLDLYSMRLAHPDSGLILLPLSPTRRKVRRKSKASEEGFPTDLEVDKISVANDIAEMLITHWRDVVKHIKNLEGLRRQNETHMYMANQARNPTKSLRPSASAPFDRGHPSAEWLETRARSVNTNLTGSPMPRKRSLSSQKPPMFLGELKHVLSQTSEHGTSQSTDKYHPPLFVKRKRPSTSQPIPNKKCGGNASNTTLSPPAEESPVTGAVSQPVSDQRRSGSGPAEGETTHKSEVRGSAAGVREDPTDGHHVIHSPVPLSSMQHSPILNIIGRDQDLDEKSLPKVEIAADMAMTEPRRSLPSPVNLNGMRRHRGRGSHRDQHIGYHGRHSGQATRVSGRGSDVSTVSLSESLQKPELQSQSSEGLRSVEDLTKPPTIPQGLDKESLGSQGPGNSNPASLPSHAQPAEISVNQRTGRSISDKSLDSGYFPAPEQVLLFSQQNRPNNEAQTNPEPETPTIIGAFPEPDLFSRNPSKGNTSRIDSIFGSQGSREAGNQALQRTGSVVSLENRPPNEGHDREVRPIQGLSLLSEHEQAPGTRLSRHTSWLQRLSSGNPAKGRQPLDATSTPAAKGVAALEDVTGRATLDTTNATEGKSQTSQGKASSLGPLSGVKAMAAMFENVWNNPASLTSQLMGPRKSRSMGNTNVQFTSAETPPGRPMAGRSSSAVSKRVSELQRHLSTVSGAEDAQRGGSLTRDSPTDAPAAQPSRRFNRASSVSLSETPVPQTLHQVTHPSMSLPQEVQQSQQLRMLTPGRMTPGIEHPPIARHISQRRPPRSVTQSSRGSSPTRAGRDSPASMPLPGGTAALHAQVRHLQRQLAAKTEENTQLRHQIEALEGGNGIGTLSERLRNAERDAKMWRERALTAETRVAVFEKFLGRVRQLREREKEKGKKMYGGSGEEVEKVLDRLESAVASQGGDGQVSSSSKDSTDTEDGEVFRGRLKMRLGDMDGEREELEEDVYDEDEEAMILDALAKEHEGHGDTLGLHLVAAAREVLEYEDMRRWLNGTC</sequence>
<dbReference type="GO" id="GO:0007165">
    <property type="term" value="P:signal transduction"/>
    <property type="evidence" value="ECO:0007669"/>
    <property type="project" value="InterPro"/>
</dbReference>
<dbReference type="EMBL" id="QVQW01000025">
    <property type="protein sequence ID" value="RKU44986.1"/>
    <property type="molecule type" value="Genomic_DNA"/>
</dbReference>
<dbReference type="STRING" id="177199.A0A420YAU3"/>
<feature type="region of interest" description="Disordered" evidence="2">
    <location>
        <begin position="510"/>
        <end position="618"/>
    </location>
</feature>
<dbReference type="Gene3D" id="1.10.555.10">
    <property type="entry name" value="Rho GTPase activation protein"/>
    <property type="match status" value="1"/>
</dbReference>
<feature type="compositionally biased region" description="Polar residues" evidence="2">
    <location>
        <begin position="942"/>
        <end position="959"/>
    </location>
</feature>
<feature type="compositionally biased region" description="Polar residues" evidence="2">
    <location>
        <begin position="1133"/>
        <end position="1144"/>
    </location>
</feature>
<dbReference type="Pfam" id="PF00620">
    <property type="entry name" value="RhoGAP"/>
    <property type="match status" value="1"/>
</dbReference>
<feature type="region of interest" description="Disordered" evidence="2">
    <location>
        <begin position="1109"/>
        <end position="1159"/>
    </location>
</feature>
<feature type="compositionally biased region" description="Polar residues" evidence="2">
    <location>
        <begin position="700"/>
        <end position="722"/>
    </location>
</feature>
<organism evidence="4 5">
    <name type="scientific">Coniochaeta pulveracea</name>
    <dbReference type="NCBI Taxonomy" id="177199"/>
    <lineage>
        <taxon>Eukaryota</taxon>
        <taxon>Fungi</taxon>
        <taxon>Dikarya</taxon>
        <taxon>Ascomycota</taxon>
        <taxon>Pezizomycotina</taxon>
        <taxon>Sordariomycetes</taxon>
        <taxon>Sordariomycetidae</taxon>
        <taxon>Coniochaetales</taxon>
        <taxon>Coniochaetaceae</taxon>
        <taxon>Coniochaeta</taxon>
    </lineage>
</organism>
<dbReference type="OrthoDB" id="9994905at2759"/>
<evidence type="ECO:0000256" key="2">
    <source>
        <dbReference type="SAM" id="MobiDB-lite"/>
    </source>
</evidence>
<feature type="region of interest" description="Disordered" evidence="2">
    <location>
        <begin position="648"/>
        <end position="762"/>
    </location>
</feature>
<feature type="region of interest" description="Disordered" evidence="2">
    <location>
        <begin position="907"/>
        <end position="963"/>
    </location>
</feature>